<protein>
    <submittedName>
        <fullName evidence="1">Uncharacterized protein</fullName>
    </submittedName>
</protein>
<dbReference type="EMBL" id="OX465083">
    <property type="protein sequence ID" value="CAI9294098.1"/>
    <property type="molecule type" value="Genomic_DNA"/>
</dbReference>
<dbReference type="Proteomes" id="UP001177003">
    <property type="component" value="Chromosome 7"/>
</dbReference>
<organism evidence="1 2">
    <name type="scientific">Lactuca saligna</name>
    <name type="common">Willowleaf lettuce</name>
    <dbReference type="NCBI Taxonomy" id="75948"/>
    <lineage>
        <taxon>Eukaryota</taxon>
        <taxon>Viridiplantae</taxon>
        <taxon>Streptophyta</taxon>
        <taxon>Embryophyta</taxon>
        <taxon>Tracheophyta</taxon>
        <taxon>Spermatophyta</taxon>
        <taxon>Magnoliopsida</taxon>
        <taxon>eudicotyledons</taxon>
        <taxon>Gunneridae</taxon>
        <taxon>Pentapetalae</taxon>
        <taxon>asterids</taxon>
        <taxon>campanulids</taxon>
        <taxon>Asterales</taxon>
        <taxon>Asteraceae</taxon>
        <taxon>Cichorioideae</taxon>
        <taxon>Cichorieae</taxon>
        <taxon>Lactucinae</taxon>
        <taxon>Lactuca</taxon>
    </lineage>
</organism>
<name>A0AA35ZK59_LACSI</name>
<proteinExistence type="predicted"/>
<accession>A0AA35ZK59</accession>
<reference evidence="1" key="1">
    <citation type="submission" date="2023-04" db="EMBL/GenBank/DDBJ databases">
        <authorList>
            <person name="Vijverberg K."/>
            <person name="Xiong W."/>
            <person name="Schranz E."/>
        </authorList>
    </citation>
    <scope>NUCLEOTIDE SEQUENCE</scope>
</reference>
<evidence type="ECO:0000313" key="2">
    <source>
        <dbReference type="Proteomes" id="UP001177003"/>
    </source>
</evidence>
<gene>
    <name evidence="1" type="ORF">LSALG_LOCUS33090</name>
</gene>
<evidence type="ECO:0000313" key="1">
    <source>
        <dbReference type="EMBL" id="CAI9294098.1"/>
    </source>
</evidence>
<sequence>MLASHIVSIETLSKEHVVILTKSNKDVEDSKKTCKDTTEKVEKLLSEVTTFMGTFQSSFESNTTNVNKLISSLVATLHTEKASLEKLDFPITPKAFLFWSFDKVEKAPESDHDANVLLISFYLKHGKPQYQTWSSKKIRDVKVYRPIETESFLNVRLKTARGVVISMFEFILEDLLFLNPFDWIYLFHLLLKDEHKYEPIEAHLKRMLISYIQEFGKMDVHILAVLRRKPIVNLKESSKDINKMKLRRIKKENRSVMLQQSARESSNLQKCLFTLYDKHIYSTSCLNYNLELIGRTKRMLLRATDAS</sequence>
<keyword evidence="2" id="KW-1185">Reference proteome</keyword>
<dbReference type="AlphaFoldDB" id="A0AA35ZK59"/>